<sequence length="127" mass="12660">MDGAVPGVGQLAAGQAWEPSTPMRALLRAAAQAICDSGGGMGETVTSVEEALVAQVHAAGVTSVEQVALLASSGERCMGSAALEPQWRLSITGTRGPGVCMAAAGADSDRGKASCGPLLGKRRRVVA</sequence>
<protein>
    <submittedName>
        <fullName evidence="1">Uncharacterized protein</fullName>
    </submittedName>
</protein>
<dbReference type="AlphaFoldDB" id="A0A7S0FSH8"/>
<reference evidence="1" key="1">
    <citation type="submission" date="2021-01" db="EMBL/GenBank/DDBJ databases">
        <authorList>
            <person name="Corre E."/>
            <person name="Pelletier E."/>
            <person name="Niang G."/>
            <person name="Scheremetjew M."/>
            <person name="Finn R."/>
            <person name="Kale V."/>
            <person name="Holt S."/>
            <person name="Cochrane G."/>
            <person name="Meng A."/>
            <person name="Brown T."/>
            <person name="Cohen L."/>
        </authorList>
    </citation>
    <scope>NUCLEOTIDE SEQUENCE</scope>
    <source>
        <strain evidence="1">Pbaha01</strain>
    </source>
</reference>
<organism evidence="1">
    <name type="scientific">Pyrodinium bahamense</name>
    <dbReference type="NCBI Taxonomy" id="73915"/>
    <lineage>
        <taxon>Eukaryota</taxon>
        <taxon>Sar</taxon>
        <taxon>Alveolata</taxon>
        <taxon>Dinophyceae</taxon>
        <taxon>Gonyaulacales</taxon>
        <taxon>Pyrocystaceae</taxon>
        <taxon>Pyrodinium</taxon>
    </lineage>
</organism>
<dbReference type="EMBL" id="HBEG01037091">
    <property type="protein sequence ID" value="CAD8376092.1"/>
    <property type="molecule type" value="Transcribed_RNA"/>
</dbReference>
<proteinExistence type="predicted"/>
<evidence type="ECO:0000313" key="1">
    <source>
        <dbReference type="EMBL" id="CAD8376092.1"/>
    </source>
</evidence>
<gene>
    <name evidence="1" type="ORF">PBAH0796_LOCUS22646</name>
</gene>
<name>A0A7S0FSH8_9DINO</name>
<accession>A0A7S0FSH8</accession>